<protein>
    <submittedName>
        <fullName evidence="4">ANK-like</fullName>
    </submittedName>
</protein>
<keyword evidence="1" id="KW-0677">Repeat</keyword>
<proteinExistence type="evidence at transcript level"/>
<evidence type="ECO:0000256" key="1">
    <source>
        <dbReference type="ARBA" id="ARBA00022737"/>
    </source>
</evidence>
<name>A7YXX8_KARVE</name>
<dbReference type="SMART" id="SM00248">
    <property type="entry name" value="ANK"/>
    <property type="match status" value="3"/>
</dbReference>
<dbReference type="EMBL" id="EF134143">
    <property type="protein sequence ID" value="ABV22257.1"/>
    <property type="molecule type" value="mRNA"/>
</dbReference>
<dbReference type="GO" id="GO:0004842">
    <property type="term" value="F:ubiquitin-protein transferase activity"/>
    <property type="evidence" value="ECO:0007669"/>
    <property type="project" value="TreeGrafter"/>
</dbReference>
<dbReference type="PANTHER" id="PTHR24171:SF8">
    <property type="entry name" value="BRCA1-ASSOCIATED RING DOMAIN PROTEIN 1"/>
    <property type="match status" value="1"/>
</dbReference>
<evidence type="ECO:0000313" key="4">
    <source>
        <dbReference type="EMBL" id="ABV22257.1"/>
    </source>
</evidence>
<feature type="repeat" description="ANK" evidence="3">
    <location>
        <begin position="150"/>
        <end position="182"/>
    </location>
</feature>
<dbReference type="GO" id="GO:0085020">
    <property type="term" value="P:protein K6-linked ubiquitination"/>
    <property type="evidence" value="ECO:0007669"/>
    <property type="project" value="TreeGrafter"/>
</dbReference>
<organism evidence="4">
    <name type="scientific">Karlodinium veneficum</name>
    <name type="common">Dinoflagellate</name>
    <name type="synonym">Karlodinium micrum</name>
    <dbReference type="NCBI Taxonomy" id="407301"/>
    <lineage>
        <taxon>Eukaryota</taxon>
        <taxon>Sar</taxon>
        <taxon>Alveolata</taxon>
        <taxon>Dinophyceae</taxon>
        <taxon>Gymnodiniales</taxon>
        <taxon>Kareniaceae</taxon>
        <taxon>Karlodinium</taxon>
    </lineage>
</organism>
<keyword evidence="2 3" id="KW-0040">ANK repeat</keyword>
<dbReference type="Gene3D" id="1.25.40.20">
    <property type="entry name" value="Ankyrin repeat-containing domain"/>
    <property type="match status" value="1"/>
</dbReference>
<dbReference type="AlphaFoldDB" id="A7YXX8"/>
<evidence type="ECO:0000256" key="3">
    <source>
        <dbReference type="PROSITE-ProRule" id="PRU00023"/>
    </source>
</evidence>
<dbReference type="SUPFAM" id="SSF48403">
    <property type="entry name" value="Ankyrin repeat"/>
    <property type="match status" value="1"/>
</dbReference>
<sequence length="207" mass="22956">MVLLDISGGITRGVWRTLYLTLFAMSGTPLFDLRGLAFGREGGWPAMEAYIRKAIPGVKSKDLFNIKKSETRAKDDYGNTAFLIACEYGQTDLAMKLLADGSDVNAMDKNARGHGFSNTPLIFAAEKGHDIKLLKELIKKGAKINHVNHIGESPLSWAILRNDVEMVMELLAKGAKEEILDEFKAHTATREELKEKLVTIKHRAAEL</sequence>
<dbReference type="InterPro" id="IPR036770">
    <property type="entry name" value="Ankyrin_rpt-contain_sf"/>
</dbReference>
<dbReference type="InterPro" id="IPR002110">
    <property type="entry name" value="Ankyrin_rpt"/>
</dbReference>
<dbReference type="PROSITE" id="PS50088">
    <property type="entry name" value="ANK_REPEAT"/>
    <property type="match status" value="3"/>
</dbReference>
<dbReference type="PROSITE" id="PS50297">
    <property type="entry name" value="ANK_REP_REGION"/>
    <property type="match status" value="2"/>
</dbReference>
<accession>A7YXX8</accession>
<dbReference type="PANTHER" id="PTHR24171">
    <property type="entry name" value="ANKYRIN REPEAT DOMAIN-CONTAINING PROTEIN 39-RELATED"/>
    <property type="match status" value="1"/>
</dbReference>
<reference evidence="4" key="1">
    <citation type="journal article" date="2007" name="Proc. Natl. Acad. Sci. U.S.A.">
        <title>Spliced leader RNA trans-splicing in dinoflagellates.</title>
        <authorList>
            <person name="Zhang H."/>
            <person name="Hou Y."/>
            <person name="Miranda L."/>
            <person name="Campbell D.A."/>
            <person name="Sturm N.R."/>
            <person name="Gaasterland T."/>
            <person name="Lin S."/>
        </authorList>
    </citation>
    <scope>NUCLEOTIDE SEQUENCE</scope>
    <source>
        <strain evidence="4">CCMP1975</strain>
    </source>
</reference>
<feature type="repeat" description="ANK" evidence="3">
    <location>
        <begin position="116"/>
        <end position="149"/>
    </location>
</feature>
<evidence type="ECO:0000256" key="2">
    <source>
        <dbReference type="ARBA" id="ARBA00023043"/>
    </source>
</evidence>
<dbReference type="Pfam" id="PF12796">
    <property type="entry name" value="Ank_2"/>
    <property type="match status" value="1"/>
</dbReference>
<feature type="repeat" description="ANK" evidence="3">
    <location>
        <begin position="77"/>
        <end position="109"/>
    </location>
</feature>